<protein>
    <submittedName>
        <fullName evidence="2">Uncharacterized protein</fullName>
    </submittedName>
</protein>
<name>A0A1S6JGI9_9ACTN</name>
<dbReference type="RefSeq" id="WP_055420669.1">
    <property type="nucleotide sequence ID" value="NZ_CP019724.1"/>
</dbReference>
<proteinExistence type="predicted"/>
<organism evidence="2 3">
    <name type="scientific">Streptomyces pactum</name>
    <dbReference type="NCBI Taxonomy" id="68249"/>
    <lineage>
        <taxon>Bacteria</taxon>
        <taxon>Bacillati</taxon>
        <taxon>Actinomycetota</taxon>
        <taxon>Actinomycetes</taxon>
        <taxon>Kitasatosporales</taxon>
        <taxon>Streptomycetaceae</taxon>
        <taxon>Streptomyces</taxon>
    </lineage>
</organism>
<dbReference type="KEGG" id="spac:B1H29_31790"/>
<evidence type="ECO:0000313" key="3">
    <source>
        <dbReference type="Proteomes" id="UP000189443"/>
    </source>
</evidence>
<feature type="region of interest" description="Disordered" evidence="1">
    <location>
        <begin position="1"/>
        <end position="33"/>
    </location>
</feature>
<feature type="compositionally biased region" description="Basic residues" evidence="1">
    <location>
        <begin position="1"/>
        <end position="10"/>
    </location>
</feature>
<dbReference type="AlphaFoldDB" id="A0A1S6JGI9"/>
<keyword evidence="3" id="KW-1185">Reference proteome</keyword>
<accession>A0A1S6JGI9</accession>
<dbReference type="EMBL" id="CP019724">
    <property type="protein sequence ID" value="AQS70864.1"/>
    <property type="molecule type" value="Genomic_DNA"/>
</dbReference>
<gene>
    <name evidence="2" type="ORF">B1H29_31790</name>
</gene>
<feature type="compositionally biased region" description="Basic and acidic residues" evidence="1">
    <location>
        <begin position="11"/>
        <end position="20"/>
    </location>
</feature>
<evidence type="ECO:0000313" key="2">
    <source>
        <dbReference type="EMBL" id="AQS70864.1"/>
    </source>
</evidence>
<reference evidence="2 3" key="1">
    <citation type="submission" date="2017-02" db="EMBL/GenBank/DDBJ databases">
        <title>Streptomyces pactum ACT12 Genome sequencing and assembly.</title>
        <authorList>
            <person name="Xue Q."/>
            <person name="Yan X."/>
            <person name="Jia L."/>
            <person name="Yan H."/>
        </authorList>
    </citation>
    <scope>NUCLEOTIDE SEQUENCE [LARGE SCALE GENOMIC DNA]</scope>
    <source>
        <strain evidence="2 3">ACT12</strain>
    </source>
</reference>
<sequence>MRGKHANAARNRREREELEQRAATAEQKVERLERELTDTREELARRVASLQQEIRGLARDRERAVSPQATKDHKMTHDLRRTVESMRATVRKHNELCAKLTTTLVARLKNEGLSEQQIRRAFAGIVMEMKRDRYVAQTRP</sequence>
<dbReference type="Proteomes" id="UP000189443">
    <property type="component" value="Chromosome"/>
</dbReference>
<evidence type="ECO:0000256" key="1">
    <source>
        <dbReference type="SAM" id="MobiDB-lite"/>
    </source>
</evidence>